<proteinExistence type="predicted"/>
<protein>
    <recommendedName>
        <fullName evidence="3">Secreted protein</fullName>
    </recommendedName>
</protein>
<evidence type="ECO:0000313" key="2">
    <source>
        <dbReference type="Proteomes" id="UP001595765"/>
    </source>
</evidence>
<dbReference type="RefSeq" id="WP_386433298.1">
    <property type="nucleotide sequence ID" value="NZ_JBHSBB010000016.1"/>
</dbReference>
<accession>A0ABV8HUU3</accession>
<gene>
    <name evidence="1" type="ORF">ACFO3J_24850</name>
</gene>
<organism evidence="1 2">
    <name type="scientific">Streptomyces polygonati</name>
    <dbReference type="NCBI Taxonomy" id="1617087"/>
    <lineage>
        <taxon>Bacteria</taxon>
        <taxon>Bacillati</taxon>
        <taxon>Actinomycetota</taxon>
        <taxon>Actinomycetes</taxon>
        <taxon>Kitasatosporales</taxon>
        <taxon>Streptomycetaceae</taxon>
        <taxon>Streptomyces</taxon>
    </lineage>
</organism>
<evidence type="ECO:0008006" key="3">
    <source>
        <dbReference type="Google" id="ProtNLM"/>
    </source>
</evidence>
<keyword evidence="2" id="KW-1185">Reference proteome</keyword>
<reference evidence="2" key="1">
    <citation type="journal article" date="2019" name="Int. J. Syst. Evol. Microbiol.">
        <title>The Global Catalogue of Microorganisms (GCM) 10K type strain sequencing project: providing services to taxonomists for standard genome sequencing and annotation.</title>
        <authorList>
            <consortium name="The Broad Institute Genomics Platform"/>
            <consortium name="The Broad Institute Genome Sequencing Center for Infectious Disease"/>
            <person name="Wu L."/>
            <person name="Ma J."/>
        </authorList>
    </citation>
    <scope>NUCLEOTIDE SEQUENCE [LARGE SCALE GENOMIC DNA]</scope>
    <source>
        <strain evidence="2">CGMCC 4.7237</strain>
    </source>
</reference>
<dbReference type="EMBL" id="JBHSBB010000016">
    <property type="protein sequence ID" value="MFC4034676.1"/>
    <property type="molecule type" value="Genomic_DNA"/>
</dbReference>
<sequence length="152" mass="17109">MSVESTVAVLALMVAVAGLWFQFSSLRAQLTVQNFSQYNQRYQQVVAAFPPEVLDEDFDLAALPAQEVLVLGRTFWSYFDLCLEEYHLHSQQLISPAVWRMWESGIRAAMSRPAFRQGWALVNTVTSYADTPRFVAMMEGFLAADDGPPAHT</sequence>
<comment type="caution">
    <text evidence="1">The sequence shown here is derived from an EMBL/GenBank/DDBJ whole genome shotgun (WGS) entry which is preliminary data.</text>
</comment>
<dbReference type="Proteomes" id="UP001595765">
    <property type="component" value="Unassembled WGS sequence"/>
</dbReference>
<name>A0ABV8HUU3_9ACTN</name>
<evidence type="ECO:0000313" key="1">
    <source>
        <dbReference type="EMBL" id="MFC4034676.1"/>
    </source>
</evidence>